<dbReference type="EMBL" id="CDHK01000002">
    <property type="protein sequence ID" value="CEJ56099.1"/>
    <property type="molecule type" value="Genomic_DNA"/>
</dbReference>
<dbReference type="PANTHER" id="PTHR43540:SF15">
    <property type="entry name" value="BLR5631 PROTEIN"/>
    <property type="match status" value="1"/>
</dbReference>
<keyword evidence="5" id="KW-1185">Reference proteome</keyword>
<dbReference type="AlphaFoldDB" id="A0A0F7TH44"/>
<evidence type="ECO:0000256" key="1">
    <source>
        <dbReference type="ARBA" id="ARBA00006336"/>
    </source>
</evidence>
<sequence>MPIDTKSFRQLVGITPSTASVQDSTLIIIDAQNEYASGKLQVDDVKTSRKVIADLLSRYRRGGNGNNIVHVVHEVPEGAPVFTPGTPLAAEFDELKPQSGEKTVTKHYPSSFAQTDLHEYLQGLGNVGKKIVLVGYMAHVCVSTTARAGNELGYDVLVVSDAIGDRHIPGVQAETLVSVVLCELGDAFASIIQAADITE</sequence>
<dbReference type="GO" id="GO:0016787">
    <property type="term" value="F:hydrolase activity"/>
    <property type="evidence" value="ECO:0007669"/>
    <property type="project" value="UniProtKB-KW"/>
</dbReference>
<dbReference type="STRING" id="104259.A0A0F7TH44"/>
<feature type="domain" description="Isochorismatase-like" evidence="3">
    <location>
        <begin position="25"/>
        <end position="172"/>
    </location>
</feature>
<protein>
    <submittedName>
        <fullName evidence="4">Putative Amidases related to nicotinamidase</fullName>
    </submittedName>
</protein>
<dbReference type="InterPro" id="IPR050272">
    <property type="entry name" value="Isochorismatase-like_hydrls"/>
</dbReference>
<reference evidence="5" key="1">
    <citation type="journal article" date="2015" name="Genome Announc.">
        <title>Draft genome sequence of the fungus Penicillium brasilianum MG11.</title>
        <authorList>
            <person name="Horn F."/>
            <person name="Linde J."/>
            <person name="Mattern D.J."/>
            <person name="Walther G."/>
            <person name="Guthke R."/>
            <person name="Brakhage A.A."/>
            <person name="Valiante V."/>
        </authorList>
    </citation>
    <scope>NUCLEOTIDE SEQUENCE [LARGE SCALE GENOMIC DNA]</scope>
    <source>
        <strain evidence="5">MG11</strain>
    </source>
</reference>
<evidence type="ECO:0000256" key="2">
    <source>
        <dbReference type="ARBA" id="ARBA00022801"/>
    </source>
</evidence>
<evidence type="ECO:0000259" key="3">
    <source>
        <dbReference type="Pfam" id="PF00857"/>
    </source>
</evidence>
<dbReference type="Proteomes" id="UP000042958">
    <property type="component" value="Unassembled WGS sequence"/>
</dbReference>
<dbReference type="Gene3D" id="3.40.50.850">
    <property type="entry name" value="Isochorismatase-like"/>
    <property type="match status" value="1"/>
</dbReference>
<evidence type="ECO:0000313" key="5">
    <source>
        <dbReference type="Proteomes" id="UP000042958"/>
    </source>
</evidence>
<comment type="similarity">
    <text evidence="1">Belongs to the isochorismatase family.</text>
</comment>
<dbReference type="SUPFAM" id="SSF52499">
    <property type="entry name" value="Isochorismatase-like hydrolases"/>
    <property type="match status" value="1"/>
</dbReference>
<organism evidence="4 5">
    <name type="scientific">Penicillium brasilianum</name>
    <dbReference type="NCBI Taxonomy" id="104259"/>
    <lineage>
        <taxon>Eukaryota</taxon>
        <taxon>Fungi</taxon>
        <taxon>Dikarya</taxon>
        <taxon>Ascomycota</taxon>
        <taxon>Pezizomycotina</taxon>
        <taxon>Eurotiomycetes</taxon>
        <taxon>Eurotiomycetidae</taxon>
        <taxon>Eurotiales</taxon>
        <taxon>Aspergillaceae</taxon>
        <taxon>Penicillium</taxon>
    </lineage>
</organism>
<keyword evidence="2" id="KW-0378">Hydrolase</keyword>
<dbReference type="OrthoDB" id="245563at2759"/>
<dbReference type="Pfam" id="PF00857">
    <property type="entry name" value="Isochorismatase"/>
    <property type="match status" value="1"/>
</dbReference>
<gene>
    <name evidence="4" type="ORF">PMG11_02322</name>
</gene>
<accession>A0A0F7TH44</accession>
<dbReference type="InterPro" id="IPR036380">
    <property type="entry name" value="Isochorismatase-like_sf"/>
</dbReference>
<dbReference type="InterPro" id="IPR000868">
    <property type="entry name" value="Isochorismatase-like_dom"/>
</dbReference>
<dbReference type="PANTHER" id="PTHR43540">
    <property type="entry name" value="PEROXYUREIDOACRYLATE/UREIDOACRYLATE AMIDOHYDROLASE-RELATED"/>
    <property type="match status" value="1"/>
</dbReference>
<name>A0A0F7TH44_PENBI</name>
<proteinExistence type="inferred from homology"/>
<evidence type="ECO:0000313" key="4">
    <source>
        <dbReference type="EMBL" id="CEJ56099.1"/>
    </source>
</evidence>